<dbReference type="KEGG" id="sla:SERLADRAFT_466433"/>
<proteinExistence type="predicted"/>
<dbReference type="Proteomes" id="UP000008064">
    <property type="component" value="Unassembled WGS sequence"/>
</dbReference>
<dbReference type="AlphaFoldDB" id="F8NU31"/>
<name>F8NU31_SERL9</name>
<sequence>MLSWKLISVSSFFPLDLLPHRHHDFPLLSSNSAISAGLRSQASQTQLMNIIHATVP</sequence>
<reference evidence="1" key="1">
    <citation type="submission" date="2011-04" db="EMBL/GenBank/DDBJ databases">
        <title>Evolution of plant cell wall degrading machinery underlies the functional diversity of forest fungi.</title>
        <authorList>
            <consortium name="US DOE Joint Genome Institute (JGI-PGF)"/>
            <person name="Eastwood D.C."/>
            <person name="Floudas D."/>
            <person name="Binder M."/>
            <person name="Majcherczyk A."/>
            <person name="Schneider P."/>
            <person name="Aerts A."/>
            <person name="Asiegbu F.O."/>
            <person name="Baker S.E."/>
            <person name="Barry K."/>
            <person name="Bendiksby M."/>
            <person name="Blumentritt M."/>
            <person name="Coutinho P.M."/>
            <person name="Cullen D."/>
            <person name="Cullen D."/>
            <person name="Gathman A."/>
            <person name="Goodell B."/>
            <person name="Henrissat B."/>
            <person name="Ihrmark K."/>
            <person name="Kauserud H."/>
            <person name="Kohler A."/>
            <person name="LaButti K."/>
            <person name="Lapidus A."/>
            <person name="Lavin J.L."/>
            <person name="Lee Y.-H."/>
            <person name="Lindquist E."/>
            <person name="Lilly W."/>
            <person name="Lucas S."/>
            <person name="Morin E."/>
            <person name="Murat C."/>
            <person name="Oguiza J.A."/>
            <person name="Park J."/>
            <person name="Pisabarro A.G."/>
            <person name="Riley R."/>
            <person name="Rosling A."/>
            <person name="Salamov A."/>
            <person name="Schmidt O."/>
            <person name="Schmutz J."/>
            <person name="Skrede I."/>
            <person name="Stenlid J."/>
            <person name="Wiebenga A."/>
            <person name="Xie X."/>
            <person name="Kues U."/>
            <person name="Hibbett D.S."/>
            <person name="Hoffmeister D."/>
            <person name="Hogberg N."/>
            <person name="Martin F."/>
            <person name="Grigoriev I.V."/>
            <person name="Watkinson S.C."/>
        </authorList>
    </citation>
    <scope>NUCLEOTIDE SEQUENCE</scope>
    <source>
        <strain evidence="1">S7.9</strain>
    </source>
</reference>
<dbReference type="EMBL" id="GL945433">
    <property type="protein sequence ID" value="EGO25797.1"/>
    <property type="molecule type" value="Genomic_DNA"/>
</dbReference>
<accession>F8NU31</accession>
<gene>
    <name evidence="1" type="ORF">SERLADRAFT_466433</name>
</gene>
<organism>
    <name type="scientific">Serpula lacrymans var. lacrymans (strain S7.9)</name>
    <name type="common">Dry rot fungus</name>
    <dbReference type="NCBI Taxonomy" id="578457"/>
    <lineage>
        <taxon>Eukaryota</taxon>
        <taxon>Fungi</taxon>
        <taxon>Dikarya</taxon>
        <taxon>Basidiomycota</taxon>
        <taxon>Agaricomycotina</taxon>
        <taxon>Agaricomycetes</taxon>
        <taxon>Agaricomycetidae</taxon>
        <taxon>Boletales</taxon>
        <taxon>Coniophorineae</taxon>
        <taxon>Serpulaceae</taxon>
        <taxon>Serpula</taxon>
    </lineage>
</organism>
<evidence type="ECO:0000313" key="1">
    <source>
        <dbReference type="EMBL" id="EGO25797.1"/>
    </source>
</evidence>
<protein>
    <submittedName>
        <fullName evidence="1">Uncharacterized protein</fullName>
    </submittedName>
</protein>
<dbReference type="GeneID" id="18819069"/>
<dbReference type="HOGENOM" id="CLU_3015627_0_0_1"/>
<dbReference type="RefSeq" id="XP_007317919.1">
    <property type="nucleotide sequence ID" value="XM_007317857.1"/>
</dbReference>